<dbReference type="GeneID" id="28997392"/>
<dbReference type="RefSeq" id="XP_018289029.1">
    <property type="nucleotide sequence ID" value="XM_018436486.1"/>
</dbReference>
<evidence type="ECO:0000313" key="1">
    <source>
        <dbReference type="EMBL" id="OAD70989.1"/>
    </source>
</evidence>
<accession>A0A167LS98</accession>
<protein>
    <recommendedName>
        <fullName evidence="3">Transposase domain-containing protein</fullName>
    </recommendedName>
</protein>
<organism evidence="1 2">
    <name type="scientific">Phycomyces blakesleeanus (strain ATCC 8743b / DSM 1359 / FGSC 10004 / NBRC 33097 / NRRL 1555)</name>
    <dbReference type="NCBI Taxonomy" id="763407"/>
    <lineage>
        <taxon>Eukaryota</taxon>
        <taxon>Fungi</taxon>
        <taxon>Fungi incertae sedis</taxon>
        <taxon>Mucoromycota</taxon>
        <taxon>Mucoromycotina</taxon>
        <taxon>Mucoromycetes</taxon>
        <taxon>Mucorales</taxon>
        <taxon>Phycomycetaceae</taxon>
        <taxon>Phycomyces</taxon>
    </lineage>
</organism>
<gene>
    <name evidence="1" type="ORF">PHYBLDRAFT_171048</name>
</gene>
<dbReference type="PANTHER" id="PTHR46579:SF2">
    <property type="entry name" value="C2H2-TYPE DOMAIN-CONTAINING PROTEIN"/>
    <property type="match status" value="1"/>
</dbReference>
<dbReference type="InParanoid" id="A0A167LS98"/>
<reference evidence="2" key="1">
    <citation type="submission" date="2015-06" db="EMBL/GenBank/DDBJ databases">
        <title>Expansion of signal transduction pathways in fungi by whole-genome duplication.</title>
        <authorList>
            <consortium name="DOE Joint Genome Institute"/>
            <person name="Corrochano L.M."/>
            <person name="Kuo A."/>
            <person name="Marcet-Houben M."/>
            <person name="Polaino S."/>
            <person name="Salamov A."/>
            <person name="Villalobos J.M."/>
            <person name="Alvarez M.I."/>
            <person name="Avalos J."/>
            <person name="Benito E.P."/>
            <person name="Benoit I."/>
            <person name="Burger G."/>
            <person name="Camino L.P."/>
            <person name="Canovas D."/>
            <person name="Cerda-Olmedo E."/>
            <person name="Cheng J.-F."/>
            <person name="Dominguez A."/>
            <person name="Elias M."/>
            <person name="Eslava A.P."/>
            <person name="Glaser F."/>
            <person name="Grimwood J."/>
            <person name="Gutierrez G."/>
            <person name="Heitman J."/>
            <person name="Henrissat B."/>
            <person name="Iturriaga E.A."/>
            <person name="Lang B.F."/>
            <person name="Lavin J.L."/>
            <person name="Lee S."/>
            <person name="Li W."/>
            <person name="Lindquist E."/>
            <person name="Lopez-Garcia S."/>
            <person name="Luque E.M."/>
            <person name="Marcos A.T."/>
            <person name="Martin J."/>
            <person name="McCluskey K."/>
            <person name="Medina H.R."/>
            <person name="Miralles-Duran A."/>
            <person name="Miyazaki A."/>
            <person name="Munoz-Torres E."/>
            <person name="Oguiza J.A."/>
            <person name="Ohm R."/>
            <person name="Olmedo M."/>
            <person name="Orejas M."/>
            <person name="Ortiz-Castellanos L."/>
            <person name="Pisabarro A.G."/>
            <person name="Rodriguez-Romero J."/>
            <person name="Ruiz-Herrera J."/>
            <person name="Ruiz-Vazquez R."/>
            <person name="Sanz C."/>
            <person name="Schackwitz W."/>
            <person name="Schmutz J."/>
            <person name="Shahriari M."/>
            <person name="Shelest E."/>
            <person name="Silva-Franco F."/>
            <person name="Soanes D."/>
            <person name="Syed K."/>
            <person name="Tagua V.G."/>
            <person name="Talbot N.J."/>
            <person name="Thon M."/>
            <person name="De vries R.P."/>
            <person name="Wiebenga A."/>
            <person name="Yadav J.S."/>
            <person name="Braun E.L."/>
            <person name="Baker S."/>
            <person name="Garre V."/>
            <person name="Horwitz B."/>
            <person name="Torres-Martinez S."/>
            <person name="Idnurm A."/>
            <person name="Herrera-Estrella A."/>
            <person name="Gabaldon T."/>
            <person name="Grigoriev I.V."/>
        </authorList>
    </citation>
    <scope>NUCLEOTIDE SEQUENCE [LARGE SCALE GENOMIC DNA]</scope>
    <source>
        <strain evidence="2">NRRL 1555(-)</strain>
    </source>
</reference>
<dbReference type="EMBL" id="KV440987">
    <property type="protein sequence ID" value="OAD70989.1"/>
    <property type="molecule type" value="Genomic_DNA"/>
</dbReference>
<proteinExistence type="predicted"/>
<evidence type="ECO:0000313" key="2">
    <source>
        <dbReference type="Proteomes" id="UP000077315"/>
    </source>
</evidence>
<sequence>MFPSTQIHTLDCHCIKCHNSHQKSSYAAKRTESRHNKRARVEGIRIFENTAMRNMDVDTEVIPTSRSDSVEAMDGQANSPFLDAASMFDNDRDDNDFDDNVEDEVNEIEIEDFNSEDPFAAPDMPENEVHQFIAIFTVLFASRHVVDKGAAVLIEFINNLLRIYDQDFQLPTSLAGLQKMTGFSAITKGIKIFVVCQDCHTVYQDIVSAPPRCVSSKLGARSACNCNLTKSISSGALVAKREYVYQSIKNTLSVFFRRPSFEAKILRGTIIDPMHNLFLGTSKRLMDRWIDEKTIGPEEFASMEKIAETMVLPRDYTTLTTKIGKGFSYMKADEWKSWVLVYSPVLLHGILPPLQFKNWMYFIDACRYYVKPSITFDEITTAHSLLEKFCNACNVDYTATILTCNMHLHLHLHECIRDFGPVYGYWLFGFERYNDILKNFKTNGKDGFEATYMKNFVQNAYKGDYVNAVLKSSSQIPFIHTLSKLVTTSIPAATVTTLSSRPFRLQAFVQGYTDPYNPPKGNEPLPPSTFPLKYKKPSVMDDSDYLHLLEYYQVTYNLPDLASYQDTSYNHPALDNQIIKLKSIDILGQHYRGTNNSTISRRSLVQAKFVGSNGNIILGFAGQIQYLFTHSFQLPPTHNLHLTRMVHDHQHVFAFIKWFCTSSDRSREDDGVEFCLPTFSPDSYHSIIPVHRILLEVATATIATSRNVSKMLVIPLPKKLYA</sequence>
<dbReference type="AlphaFoldDB" id="A0A167LS98"/>
<evidence type="ECO:0008006" key="3">
    <source>
        <dbReference type="Google" id="ProtNLM"/>
    </source>
</evidence>
<dbReference type="VEuPathDB" id="FungiDB:PHYBLDRAFT_171048"/>
<keyword evidence="2" id="KW-1185">Reference proteome</keyword>
<name>A0A167LS98_PHYB8</name>
<dbReference type="PANTHER" id="PTHR46579">
    <property type="entry name" value="F5/8 TYPE C DOMAIN-CONTAINING PROTEIN-RELATED"/>
    <property type="match status" value="1"/>
</dbReference>
<dbReference type="Proteomes" id="UP000077315">
    <property type="component" value="Unassembled WGS sequence"/>
</dbReference>